<evidence type="ECO:0000256" key="5">
    <source>
        <dbReference type="ARBA" id="ARBA00022989"/>
    </source>
</evidence>
<evidence type="ECO:0000259" key="8">
    <source>
        <dbReference type="Pfam" id="PF00924"/>
    </source>
</evidence>
<evidence type="ECO:0000256" key="6">
    <source>
        <dbReference type="ARBA" id="ARBA00023136"/>
    </source>
</evidence>
<dbReference type="RefSeq" id="WP_116469832.1">
    <property type="nucleotide sequence ID" value="NZ_QENQ01000001.1"/>
</dbReference>
<evidence type="ECO:0000256" key="1">
    <source>
        <dbReference type="ARBA" id="ARBA00004651"/>
    </source>
</evidence>
<gene>
    <name evidence="11" type="ORF">DD559_14590</name>
</gene>
<keyword evidence="5 7" id="KW-1133">Transmembrane helix</keyword>
<dbReference type="PANTHER" id="PTHR30221:SF1">
    <property type="entry name" value="SMALL-CONDUCTANCE MECHANOSENSITIVE CHANNEL"/>
    <property type="match status" value="1"/>
</dbReference>
<reference evidence="11 12" key="1">
    <citation type="submission" date="2018-05" db="EMBL/GenBank/DDBJ databases">
        <title>Description of Sphingomonas pokkalii sp nov, isolated from the rhizosphere of saline tolerant pokkali rice and its draft genome analysis.</title>
        <authorList>
            <person name="Menon R."/>
            <person name="Kumari S."/>
            <person name="Rameshkumar N."/>
        </authorList>
    </citation>
    <scope>NUCLEOTIDE SEQUENCE [LARGE SCALE GENOMIC DNA]</scope>
    <source>
        <strain evidence="11 12">L3B27</strain>
    </source>
</reference>
<dbReference type="InterPro" id="IPR006685">
    <property type="entry name" value="MscS_channel_2nd"/>
</dbReference>
<feature type="transmembrane region" description="Helical" evidence="7">
    <location>
        <begin position="32"/>
        <end position="52"/>
    </location>
</feature>
<dbReference type="InterPro" id="IPR049278">
    <property type="entry name" value="MS_channel_C"/>
</dbReference>
<keyword evidence="7" id="KW-0997">Cell inner membrane</keyword>
<dbReference type="InterPro" id="IPR045275">
    <property type="entry name" value="MscS_archaea/bacteria_type"/>
</dbReference>
<keyword evidence="12" id="KW-1185">Reference proteome</keyword>
<evidence type="ECO:0000256" key="3">
    <source>
        <dbReference type="ARBA" id="ARBA00022475"/>
    </source>
</evidence>
<keyword evidence="6 7" id="KW-0472">Membrane</keyword>
<proteinExistence type="inferred from homology"/>
<dbReference type="OrthoDB" id="9809206at2"/>
<feature type="domain" description="Mechanosensitive ion channel MscS" evidence="8">
    <location>
        <begin position="197"/>
        <end position="262"/>
    </location>
</feature>
<keyword evidence="7" id="KW-0407">Ion channel</keyword>
<comment type="function">
    <text evidence="7">Mechanosensitive channel that participates in the regulation of osmotic pressure changes within the cell, opening in response to stretch forces in the membrane lipid bilayer, without the need for other proteins. Contributes to normal resistance to hypoosmotic shock. Forms an ion channel of 1.0 nanosiemens conductance with a slight preference for anions.</text>
</comment>
<organism evidence="11 12">
    <name type="scientific">Sphingomonas pokkalii</name>
    <dbReference type="NCBI Taxonomy" id="2175090"/>
    <lineage>
        <taxon>Bacteria</taxon>
        <taxon>Pseudomonadati</taxon>
        <taxon>Pseudomonadota</taxon>
        <taxon>Alphaproteobacteria</taxon>
        <taxon>Sphingomonadales</taxon>
        <taxon>Sphingomonadaceae</taxon>
        <taxon>Sphingomonas</taxon>
    </lineage>
</organism>
<comment type="similarity">
    <text evidence="2 7">Belongs to the MscS (TC 1.A.23) family.</text>
</comment>
<keyword evidence="3" id="KW-1003">Cell membrane</keyword>
<evidence type="ECO:0000256" key="4">
    <source>
        <dbReference type="ARBA" id="ARBA00022692"/>
    </source>
</evidence>
<evidence type="ECO:0000256" key="2">
    <source>
        <dbReference type="ARBA" id="ARBA00008017"/>
    </source>
</evidence>
<dbReference type="InterPro" id="IPR011066">
    <property type="entry name" value="MscS_channel_C_sf"/>
</dbReference>
<dbReference type="Pfam" id="PF21088">
    <property type="entry name" value="MS_channel_1st"/>
    <property type="match status" value="1"/>
</dbReference>
<evidence type="ECO:0000259" key="9">
    <source>
        <dbReference type="Pfam" id="PF21082"/>
    </source>
</evidence>
<feature type="transmembrane region" description="Helical" evidence="7">
    <location>
        <begin position="110"/>
        <end position="132"/>
    </location>
</feature>
<keyword evidence="4 7" id="KW-0812">Transmembrane</keyword>
<dbReference type="GO" id="GO:0005886">
    <property type="term" value="C:plasma membrane"/>
    <property type="evidence" value="ECO:0007669"/>
    <property type="project" value="UniProtKB-SubCell"/>
</dbReference>
<dbReference type="InterPro" id="IPR023408">
    <property type="entry name" value="MscS_beta-dom_sf"/>
</dbReference>
<dbReference type="PANTHER" id="PTHR30221">
    <property type="entry name" value="SMALL-CONDUCTANCE MECHANOSENSITIVE CHANNEL"/>
    <property type="match status" value="1"/>
</dbReference>
<dbReference type="Pfam" id="PF21082">
    <property type="entry name" value="MS_channel_3rd"/>
    <property type="match status" value="1"/>
</dbReference>
<accession>A0A2U0SGC2</accession>
<feature type="transmembrane region" description="Helical" evidence="7">
    <location>
        <begin position="152"/>
        <end position="174"/>
    </location>
</feature>
<comment type="subunit">
    <text evidence="7">Homoheptamer.</text>
</comment>
<feature type="domain" description="Mechanosensitive ion channel MscS C-terminal" evidence="9">
    <location>
        <begin position="271"/>
        <end position="353"/>
    </location>
</feature>
<sequence length="390" mass="42455">MLLTTTKATPSHFNRQLATFFGDTPDWIADHWLSILIATGIAAGIVLVLHTLRSWGMRLCRRSEPGHTNWYTIFGRTIARTGNFFILMVAIRLVVGYAQTPPLLDKTVSFLFTIATAFQAAIWVREVIFGLIEHRTRGENASESLSSAIGIIRLLISIALFAIALVMVLSNIGVNVTGLIAGLGVGGIAIGLAAQGIFGDLIAALSILFDRPFRVGDNIKFDQTQGTVEGIGLKSTRVRAFDGELHVISNRQLLDKEIQNLTDRHKIRLLFKIGVAYETPPDILDRLPQILKEIVEANGATAVRHGFSGFGASSLDYELIAEVASGDWSIAHPTRDRIATGILRKFAEEGISIPYPTQTAFTAAPDGKLIMPYAEVQPVRRVDSAPGENG</sequence>
<dbReference type="Gene3D" id="2.30.30.60">
    <property type="match status" value="1"/>
</dbReference>
<dbReference type="SUPFAM" id="SSF82861">
    <property type="entry name" value="Mechanosensitive channel protein MscS (YggB), transmembrane region"/>
    <property type="match status" value="1"/>
</dbReference>
<dbReference type="Pfam" id="PF00924">
    <property type="entry name" value="MS_channel_2nd"/>
    <property type="match status" value="1"/>
</dbReference>
<dbReference type="InterPro" id="IPR010920">
    <property type="entry name" value="LSM_dom_sf"/>
</dbReference>
<dbReference type="InterPro" id="IPR049142">
    <property type="entry name" value="MS_channel_1st"/>
</dbReference>
<evidence type="ECO:0000256" key="7">
    <source>
        <dbReference type="RuleBase" id="RU369025"/>
    </source>
</evidence>
<dbReference type="GO" id="GO:0008381">
    <property type="term" value="F:mechanosensitive monoatomic ion channel activity"/>
    <property type="evidence" value="ECO:0007669"/>
    <property type="project" value="InterPro"/>
</dbReference>
<feature type="domain" description="Mechanosensitive ion channel transmembrane helices 2/3" evidence="10">
    <location>
        <begin position="155"/>
        <end position="195"/>
    </location>
</feature>
<protein>
    <recommendedName>
        <fullName evidence="7">Small-conductance mechanosensitive channel</fullName>
    </recommendedName>
</protein>
<dbReference type="Gene3D" id="3.30.70.100">
    <property type="match status" value="1"/>
</dbReference>
<feature type="transmembrane region" description="Helical" evidence="7">
    <location>
        <begin position="73"/>
        <end position="98"/>
    </location>
</feature>
<evidence type="ECO:0000313" key="12">
    <source>
        <dbReference type="Proteomes" id="UP000245890"/>
    </source>
</evidence>
<evidence type="ECO:0000259" key="10">
    <source>
        <dbReference type="Pfam" id="PF21088"/>
    </source>
</evidence>
<comment type="caution">
    <text evidence="11">The sequence shown here is derived from an EMBL/GenBank/DDBJ whole genome shotgun (WGS) entry which is preliminary data.</text>
</comment>
<name>A0A2U0SGC2_9SPHN</name>
<evidence type="ECO:0000313" key="11">
    <source>
        <dbReference type="EMBL" id="PVX30420.1"/>
    </source>
</evidence>
<dbReference type="SUPFAM" id="SSF50182">
    <property type="entry name" value="Sm-like ribonucleoproteins"/>
    <property type="match status" value="1"/>
</dbReference>
<dbReference type="SUPFAM" id="SSF82689">
    <property type="entry name" value="Mechanosensitive channel protein MscS (YggB), C-terminal domain"/>
    <property type="match status" value="1"/>
</dbReference>
<keyword evidence="7" id="KW-0406">Ion transport</keyword>
<dbReference type="InterPro" id="IPR011014">
    <property type="entry name" value="MscS_channel_TM-2"/>
</dbReference>
<comment type="subcellular location">
    <subcellularLocation>
        <location evidence="7">Cell inner membrane</location>
        <topology evidence="7">Multi-pass membrane protein</topology>
    </subcellularLocation>
    <subcellularLocation>
        <location evidence="1">Cell membrane</location>
        <topology evidence="1">Multi-pass membrane protein</topology>
    </subcellularLocation>
</comment>
<dbReference type="Proteomes" id="UP000245890">
    <property type="component" value="Unassembled WGS sequence"/>
</dbReference>
<comment type="caution">
    <text evidence="7">Lacks conserved residue(s) required for the propagation of feature annotation.</text>
</comment>
<dbReference type="Gene3D" id="1.10.287.1260">
    <property type="match status" value="1"/>
</dbReference>
<feature type="transmembrane region" description="Helical" evidence="7">
    <location>
        <begin position="180"/>
        <end position="209"/>
    </location>
</feature>
<dbReference type="AlphaFoldDB" id="A0A2U0SGC2"/>
<keyword evidence="7" id="KW-0813">Transport</keyword>
<dbReference type="EMBL" id="QENQ01000001">
    <property type="protein sequence ID" value="PVX30420.1"/>
    <property type="molecule type" value="Genomic_DNA"/>
</dbReference>